<feature type="compositionally biased region" description="Polar residues" evidence="3">
    <location>
        <begin position="123"/>
        <end position="135"/>
    </location>
</feature>
<evidence type="ECO:0000259" key="4">
    <source>
        <dbReference type="Pfam" id="PF09398"/>
    </source>
</evidence>
<dbReference type="Proteomes" id="UP000187209">
    <property type="component" value="Unassembled WGS sequence"/>
</dbReference>
<dbReference type="Gene3D" id="1.20.960.40">
    <property type="match status" value="1"/>
</dbReference>
<comment type="caution">
    <text evidence="5">The sequence shown here is derived from an EMBL/GenBank/DDBJ whole genome shotgun (WGS) entry which is preliminary data.</text>
</comment>
<dbReference type="PANTHER" id="PTHR15431">
    <property type="entry name" value="FGFR1 ONCOGENE PARTNER/LISH DOMAIN-CONTAINING PROTEIN"/>
    <property type="match status" value="1"/>
</dbReference>
<dbReference type="GO" id="GO:0034453">
    <property type="term" value="P:microtubule anchoring"/>
    <property type="evidence" value="ECO:0007669"/>
    <property type="project" value="InterPro"/>
</dbReference>
<dbReference type="OrthoDB" id="2160638at2759"/>
<dbReference type="EMBL" id="MPUH01000022">
    <property type="protein sequence ID" value="OMJ94702.1"/>
    <property type="molecule type" value="Genomic_DNA"/>
</dbReference>
<dbReference type="GO" id="GO:0005815">
    <property type="term" value="C:microtubule organizing center"/>
    <property type="evidence" value="ECO:0007669"/>
    <property type="project" value="InterPro"/>
</dbReference>
<feature type="domain" description="FGFR1 oncogene partner (FOP) N-terminal dimerisation" evidence="4">
    <location>
        <begin position="48"/>
        <end position="104"/>
    </location>
</feature>
<reference evidence="5 6" key="1">
    <citation type="submission" date="2016-11" db="EMBL/GenBank/DDBJ databases">
        <title>The macronuclear genome of Stentor coeruleus: a giant cell with tiny introns.</title>
        <authorList>
            <person name="Slabodnick M."/>
            <person name="Ruby J.G."/>
            <person name="Reiff S.B."/>
            <person name="Swart E.C."/>
            <person name="Gosai S."/>
            <person name="Prabakaran S."/>
            <person name="Witkowska E."/>
            <person name="Larue G.E."/>
            <person name="Fisher S."/>
            <person name="Freeman R.M."/>
            <person name="Gunawardena J."/>
            <person name="Chu W."/>
            <person name="Stover N.A."/>
            <person name="Gregory B.D."/>
            <person name="Nowacki M."/>
            <person name="Derisi J."/>
            <person name="Roy S.W."/>
            <person name="Marshall W.F."/>
            <person name="Sood P."/>
        </authorList>
    </citation>
    <scope>NUCLEOTIDE SEQUENCE [LARGE SCALE GENOMIC DNA]</scope>
    <source>
        <strain evidence="5">WM001</strain>
    </source>
</reference>
<keyword evidence="1" id="KW-0963">Cytoplasm</keyword>
<evidence type="ECO:0000313" key="6">
    <source>
        <dbReference type="Proteomes" id="UP000187209"/>
    </source>
</evidence>
<proteinExistence type="predicted"/>
<sequence length="142" mass="16061">MSDLKNFLLENLERNGSLEVIKSELKSNLFNTLREDTPSKSQTGVENEKGELAAEIVRDFFETFCMQYSLSVFLPESKLPERTYQRDVLEKKLGIKGIEDLPILSALLTNMKKGSDGIIGESMMSSSFSGQNTEEFNTEKHK</sequence>
<evidence type="ECO:0000256" key="3">
    <source>
        <dbReference type="SAM" id="MobiDB-lite"/>
    </source>
</evidence>
<dbReference type="InterPro" id="IPR018993">
    <property type="entry name" value="FOP_dimerisation-dom_N"/>
</dbReference>
<dbReference type="Pfam" id="PF09398">
    <property type="entry name" value="FOP_dimer"/>
    <property type="match status" value="1"/>
</dbReference>
<protein>
    <recommendedName>
        <fullName evidence="4">FGFR1 oncogene partner (FOP) N-terminal dimerisation domain-containing protein</fullName>
    </recommendedName>
</protein>
<keyword evidence="6" id="KW-1185">Reference proteome</keyword>
<evidence type="ECO:0000256" key="1">
    <source>
        <dbReference type="ARBA" id="ARBA00022490"/>
    </source>
</evidence>
<evidence type="ECO:0000313" key="5">
    <source>
        <dbReference type="EMBL" id="OMJ94702.1"/>
    </source>
</evidence>
<accession>A0A1R2D0C8</accession>
<feature type="region of interest" description="Disordered" evidence="3">
    <location>
        <begin position="122"/>
        <end position="142"/>
    </location>
</feature>
<keyword evidence="2" id="KW-0206">Cytoskeleton</keyword>
<name>A0A1R2D0C8_9CILI</name>
<dbReference type="PANTHER" id="PTHR15431:SF4">
    <property type="entry name" value="PROTEIN TONNEAU 1B"/>
    <property type="match status" value="1"/>
</dbReference>
<evidence type="ECO:0000256" key="2">
    <source>
        <dbReference type="ARBA" id="ARBA00023212"/>
    </source>
</evidence>
<dbReference type="AlphaFoldDB" id="A0A1R2D0C8"/>
<gene>
    <name evidence="5" type="ORF">SteCoe_2039</name>
</gene>
<organism evidence="5 6">
    <name type="scientific">Stentor coeruleus</name>
    <dbReference type="NCBI Taxonomy" id="5963"/>
    <lineage>
        <taxon>Eukaryota</taxon>
        <taxon>Sar</taxon>
        <taxon>Alveolata</taxon>
        <taxon>Ciliophora</taxon>
        <taxon>Postciliodesmatophora</taxon>
        <taxon>Heterotrichea</taxon>
        <taxon>Heterotrichida</taxon>
        <taxon>Stentoridae</taxon>
        <taxon>Stentor</taxon>
    </lineage>
</organism>